<dbReference type="EMBL" id="BGPR01146547">
    <property type="protein sequence ID" value="GBN77727.1"/>
    <property type="molecule type" value="Genomic_DNA"/>
</dbReference>
<dbReference type="Proteomes" id="UP000499080">
    <property type="component" value="Unassembled WGS sequence"/>
</dbReference>
<name>A0A4Y2RPK1_ARAVE</name>
<evidence type="ECO:0000313" key="1">
    <source>
        <dbReference type="EMBL" id="GBN77727.1"/>
    </source>
</evidence>
<accession>A0A4Y2RPK1</accession>
<evidence type="ECO:0000313" key="2">
    <source>
        <dbReference type="Proteomes" id="UP000499080"/>
    </source>
</evidence>
<proteinExistence type="predicted"/>
<comment type="caution">
    <text evidence="1">The sequence shown here is derived from an EMBL/GenBank/DDBJ whole genome shotgun (WGS) entry which is preliminary data.</text>
</comment>
<reference evidence="1 2" key="1">
    <citation type="journal article" date="2019" name="Sci. Rep.">
        <title>Orb-weaving spider Araneus ventricosus genome elucidates the spidroin gene catalogue.</title>
        <authorList>
            <person name="Kono N."/>
            <person name="Nakamura H."/>
            <person name="Ohtoshi R."/>
            <person name="Moran D.A.P."/>
            <person name="Shinohara A."/>
            <person name="Yoshida Y."/>
            <person name="Fujiwara M."/>
            <person name="Mori M."/>
            <person name="Tomita M."/>
            <person name="Arakawa K."/>
        </authorList>
    </citation>
    <scope>NUCLEOTIDE SEQUENCE [LARGE SCALE GENOMIC DNA]</scope>
</reference>
<organism evidence="1 2">
    <name type="scientific">Araneus ventricosus</name>
    <name type="common">Orbweaver spider</name>
    <name type="synonym">Epeira ventricosa</name>
    <dbReference type="NCBI Taxonomy" id="182803"/>
    <lineage>
        <taxon>Eukaryota</taxon>
        <taxon>Metazoa</taxon>
        <taxon>Ecdysozoa</taxon>
        <taxon>Arthropoda</taxon>
        <taxon>Chelicerata</taxon>
        <taxon>Arachnida</taxon>
        <taxon>Araneae</taxon>
        <taxon>Araneomorphae</taxon>
        <taxon>Entelegynae</taxon>
        <taxon>Araneoidea</taxon>
        <taxon>Araneidae</taxon>
        <taxon>Araneus</taxon>
    </lineage>
</organism>
<sequence>MRKSPVWGMGRGGCYAEIPRVGYGEEGLAGGFEAAGSALWSINELPAKIYRLESVDNKPIFGPNAMDWTAGEFPALEGAGPEWKQF</sequence>
<keyword evidence="2" id="KW-1185">Reference proteome</keyword>
<dbReference type="AlphaFoldDB" id="A0A4Y2RPK1"/>
<gene>
    <name evidence="1" type="ORF">AVEN_222886_1</name>
</gene>
<protein>
    <submittedName>
        <fullName evidence="1">Uncharacterized protein</fullName>
    </submittedName>
</protein>